<evidence type="ECO:0000313" key="2">
    <source>
        <dbReference type="Proteomes" id="UP000789342"/>
    </source>
</evidence>
<organism evidence="1 2">
    <name type="scientific">Acaulospora morrowiae</name>
    <dbReference type="NCBI Taxonomy" id="94023"/>
    <lineage>
        <taxon>Eukaryota</taxon>
        <taxon>Fungi</taxon>
        <taxon>Fungi incertae sedis</taxon>
        <taxon>Mucoromycota</taxon>
        <taxon>Glomeromycotina</taxon>
        <taxon>Glomeromycetes</taxon>
        <taxon>Diversisporales</taxon>
        <taxon>Acaulosporaceae</taxon>
        <taxon>Acaulospora</taxon>
    </lineage>
</organism>
<dbReference type="OrthoDB" id="2343567at2759"/>
<proteinExistence type="predicted"/>
<comment type="caution">
    <text evidence="1">The sequence shown here is derived from an EMBL/GenBank/DDBJ whole genome shotgun (WGS) entry which is preliminary data.</text>
</comment>
<dbReference type="Proteomes" id="UP000789342">
    <property type="component" value="Unassembled WGS sequence"/>
</dbReference>
<dbReference type="EMBL" id="CAJVPV010014505">
    <property type="protein sequence ID" value="CAG8685377.1"/>
    <property type="molecule type" value="Genomic_DNA"/>
</dbReference>
<name>A0A9N9ENB0_9GLOM</name>
<keyword evidence="2" id="KW-1185">Reference proteome</keyword>
<accession>A0A9N9ENB0</accession>
<reference evidence="1" key="1">
    <citation type="submission" date="2021-06" db="EMBL/GenBank/DDBJ databases">
        <authorList>
            <person name="Kallberg Y."/>
            <person name="Tangrot J."/>
            <person name="Rosling A."/>
        </authorList>
    </citation>
    <scope>NUCLEOTIDE SEQUENCE</scope>
    <source>
        <strain evidence="1">CL551</strain>
    </source>
</reference>
<dbReference type="AlphaFoldDB" id="A0A9N9ENB0"/>
<dbReference type="SUPFAM" id="SSF52047">
    <property type="entry name" value="RNI-like"/>
    <property type="match status" value="1"/>
</dbReference>
<evidence type="ECO:0000313" key="1">
    <source>
        <dbReference type="EMBL" id="CAG8685377.1"/>
    </source>
</evidence>
<feature type="non-terminal residue" evidence="1">
    <location>
        <position position="440"/>
    </location>
</feature>
<gene>
    <name evidence="1" type="ORF">AMORRO_LOCUS11444</name>
</gene>
<dbReference type="InterPro" id="IPR036047">
    <property type="entry name" value="F-box-like_dom_sf"/>
</dbReference>
<dbReference type="SUPFAM" id="SSF81383">
    <property type="entry name" value="F-box domain"/>
    <property type="match status" value="1"/>
</dbReference>
<protein>
    <submittedName>
        <fullName evidence="1">6982_t:CDS:1</fullName>
    </submittedName>
</protein>
<sequence length="440" mass="50568">MVCTDRFSLVKQSISPSSMNLIQNMIPSLPADCLDGILQYLHDDAGALYSCMLVNRLWCRRVVPILWSNPWKSRQLLIDHTPWPAIVRTLLSCLSEESKQILKNNGIELSAQTSRRPLFEYIEYCQYLSPYVIDIVKRETVGDKTHSGLPRAYRETLVEQEFYKMFMARTFLKCLALPKISLSYCPNANKCLENLRELKCHTDRSPELFYGLAQVSRNILRLTVYPCDEDNEGLVTLIKLQNGLQSLVLGSSENFVSECPRTGSALTTQAHSLTCIKFRESLCISPDTLPSFVNLKILQLDISTRIPNMEQLTKTYLPKLEILDIFRDEITPFHIYSRLIENASPGIQRVYWEAISPPSSSSEIKNYFRILSLSRESLKFASVWWDEECIEDLYELLVSCHQLEAIRICCTNDEELILNKGNEIFELLKRAIPRSLCILN</sequence>